<feature type="domain" description="PAC" evidence="3">
    <location>
        <begin position="373"/>
        <end position="425"/>
    </location>
</feature>
<dbReference type="Proteomes" id="UP001401887">
    <property type="component" value="Unassembled WGS sequence"/>
</dbReference>
<dbReference type="InterPro" id="IPR003018">
    <property type="entry name" value="GAF"/>
</dbReference>
<dbReference type="InterPro" id="IPR029016">
    <property type="entry name" value="GAF-like_dom_sf"/>
</dbReference>
<dbReference type="SMART" id="SM00052">
    <property type="entry name" value="EAL"/>
    <property type="match status" value="1"/>
</dbReference>
<dbReference type="SUPFAM" id="SSF55073">
    <property type="entry name" value="Nucleotide cyclase"/>
    <property type="match status" value="1"/>
</dbReference>
<feature type="coiled-coil region" evidence="1">
    <location>
        <begin position="413"/>
        <end position="447"/>
    </location>
</feature>
<dbReference type="Gene3D" id="3.30.450.40">
    <property type="match status" value="1"/>
</dbReference>
<keyword evidence="7" id="KW-1185">Reference proteome</keyword>
<dbReference type="CDD" id="cd01948">
    <property type="entry name" value="EAL"/>
    <property type="match status" value="1"/>
</dbReference>
<evidence type="ECO:0000259" key="5">
    <source>
        <dbReference type="PROSITE" id="PS50887"/>
    </source>
</evidence>
<feature type="domain" description="PAS" evidence="2">
    <location>
        <begin position="302"/>
        <end position="372"/>
    </location>
</feature>
<dbReference type="InterPro" id="IPR035965">
    <property type="entry name" value="PAS-like_dom_sf"/>
</dbReference>
<protein>
    <recommendedName>
        <fullName evidence="8">Diguanylate cyclase</fullName>
    </recommendedName>
</protein>
<dbReference type="InterPro" id="IPR000014">
    <property type="entry name" value="PAS"/>
</dbReference>
<evidence type="ECO:0000313" key="6">
    <source>
        <dbReference type="EMBL" id="GAA5513941.1"/>
    </source>
</evidence>
<keyword evidence="1" id="KW-0175">Coiled coil</keyword>
<dbReference type="InterPro" id="IPR013655">
    <property type="entry name" value="PAS_fold_3"/>
</dbReference>
<dbReference type="Gene3D" id="3.20.20.450">
    <property type="entry name" value="EAL domain"/>
    <property type="match status" value="1"/>
</dbReference>
<dbReference type="CDD" id="cd00130">
    <property type="entry name" value="PAS"/>
    <property type="match status" value="2"/>
</dbReference>
<evidence type="ECO:0000259" key="4">
    <source>
        <dbReference type="PROSITE" id="PS50883"/>
    </source>
</evidence>
<name>A0ABP9W9X7_9DEIO</name>
<feature type="domain" description="GGDEF" evidence="5">
    <location>
        <begin position="483"/>
        <end position="616"/>
    </location>
</feature>
<dbReference type="EMBL" id="BAABRP010000011">
    <property type="protein sequence ID" value="GAA5513941.1"/>
    <property type="molecule type" value="Genomic_DNA"/>
</dbReference>
<dbReference type="Gene3D" id="3.30.70.270">
    <property type="match status" value="1"/>
</dbReference>
<dbReference type="NCBIfam" id="TIGR00254">
    <property type="entry name" value="GGDEF"/>
    <property type="match status" value="1"/>
</dbReference>
<dbReference type="InterPro" id="IPR013656">
    <property type="entry name" value="PAS_4"/>
</dbReference>
<dbReference type="PANTHER" id="PTHR44757">
    <property type="entry name" value="DIGUANYLATE CYCLASE DGCP"/>
    <property type="match status" value="1"/>
</dbReference>
<dbReference type="InterPro" id="IPR000700">
    <property type="entry name" value="PAS-assoc_C"/>
</dbReference>
<dbReference type="InterPro" id="IPR029787">
    <property type="entry name" value="Nucleotide_cyclase"/>
</dbReference>
<dbReference type="Pfam" id="PF00563">
    <property type="entry name" value="EAL"/>
    <property type="match status" value="1"/>
</dbReference>
<dbReference type="PROSITE" id="PS50112">
    <property type="entry name" value="PAS"/>
    <property type="match status" value="1"/>
</dbReference>
<dbReference type="InterPro" id="IPR043128">
    <property type="entry name" value="Rev_trsase/Diguanyl_cyclase"/>
</dbReference>
<feature type="domain" description="PAC" evidence="3">
    <location>
        <begin position="249"/>
        <end position="301"/>
    </location>
</feature>
<dbReference type="PANTHER" id="PTHR44757:SF2">
    <property type="entry name" value="BIOFILM ARCHITECTURE MAINTENANCE PROTEIN MBAA"/>
    <property type="match status" value="1"/>
</dbReference>
<dbReference type="NCBIfam" id="TIGR00229">
    <property type="entry name" value="sensory_box"/>
    <property type="match status" value="1"/>
</dbReference>
<dbReference type="SUPFAM" id="SSF55781">
    <property type="entry name" value="GAF domain-like"/>
    <property type="match status" value="1"/>
</dbReference>
<dbReference type="Gene3D" id="3.30.450.20">
    <property type="entry name" value="PAS domain"/>
    <property type="match status" value="2"/>
</dbReference>
<dbReference type="Pfam" id="PF08447">
    <property type="entry name" value="PAS_3"/>
    <property type="match status" value="1"/>
</dbReference>
<dbReference type="InterPro" id="IPR001633">
    <property type="entry name" value="EAL_dom"/>
</dbReference>
<dbReference type="SUPFAM" id="SSF141868">
    <property type="entry name" value="EAL domain-like"/>
    <property type="match status" value="1"/>
</dbReference>
<dbReference type="InterPro" id="IPR001610">
    <property type="entry name" value="PAC"/>
</dbReference>
<evidence type="ECO:0000313" key="7">
    <source>
        <dbReference type="Proteomes" id="UP001401887"/>
    </source>
</evidence>
<evidence type="ECO:0008006" key="8">
    <source>
        <dbReference type="Google" id="ProtNLM"/>
    </source>
</evidence>
<dbReference type="SMART" id="SM00267">
    <property type="entry name" value="GGDEF"/>
    <property type="match status" value="1"/>
</dbReference>
<reference evidence="6 7" key="1">
    <citation type="submission" date="2024-02" db="EMBL/GenBank/DDBJ databases">
        <title>Deinococcus carri NBRC 110142.</title>
        <authorList>
            <person name="Ichikawa N."/>
            <person name="Katano-Makiyama Y."/>
            <person name="Hidaka K."/>
        </authorList>
    </citation>
    <scope>NUCLEOTIDE SEQUENCE [LARGE SCALE GENOMIC DNA]</scope>
    <source>
        <strain evidence="6 7">NBRC 110142</strain>
    </source>
</reference>
<comment type="caution">
    <text evidence="6">The sequence shown here is derived from an EMBL/GenBank/DDBJ whole genome shotgun (WGS) entry which is preliminary data.</text>
</comment>
<proteinExistence type="predicted"/>
<dbReference type="Pfam" id="PF08448">
    <property type="entry name" value="PAS_4"/>
    <property type="match status" value="1"/>
</dbReference>
<dbReference type="CDD" id="cd01949">
    <property type="entry name" value="GGDEF"/>
    <property type="match status" value="1"/>
</dbReference>
<dbReference type="RefSeq" id="WP_345466035.1">
    <property type="nucleotide sequence ID" value="NZ_BAABRP010000011.1"/>
</dbReference>
<dbReference type="InterPro" id="IPR000160">
    <property type="entry name" value="GGDEF_dom"/>
</dbReference>
<evidence type="ECO:0000259" key="2">
    <source>
        <dbReference type="PROSITE" id="PS50112"/>
    </source>
</evidence>
<dbReference type="SMART" id="SM00086">
    <property type="entry name" value="PAC"/>
    <property type="match status" value="2"/>
</dbReference>
<dbReference type="InterPro" id="IPR035919">
    <property type="entry name" value="EAL_sf"/>
</dbReference>
<dbReference type="SMART" id="SM00091">
    <property type="entry name" value="PAS"/>
    <property type="match status" value="1"/>
</dbReference>
<dbReference type="Pfam" id="PF00990">
    <property type="entry name" value="GGDEF"/>
    <property type="match status" value="1"/>
</dbReference>
<dbReference type="SMART" id="SM00065">
    <property type="entry name" value="GAF"/>
    <property type="match status" value="1"/>
</dbReference>
<evidence type="ECO:0000259" key="3">
    <source>
        <dbReference type="PROSITE" id="PS50113"/>
    </source>
</evidence>
<dbReference type="PROSITE" id="PS50887">
    <property type="entry name" value="GGDEF"/>
    <property type="match status" value="1"/>
</dbReference>
<dbReference type="PROSITE" id="PS50113">
    <property type="entry name" value="PAC"/>
    <property type="match status" value="2"/>
</dbReference>
<accession>A0ABP9W9X7</accession>
<gene>
    <name evidence="6" type="ORF">Dcar01_02690</name>
</gene>
<dbReference type="SUPFAM" id="SSF55785">
    <property type="entry name" value="PYP-like sensor domain (PAS domain)"/>
    <property type="match status" value="2"/>
</dbReference>
<dbReference type="InterPro" id="IPR052155">
    <property type="entry name" value="Biofilm_reg_signaling"/>
</dbReference>
<sequence length="879" mass="97990">MSPATLPSRVQARLAALSRYERLHTPPEEPLERLTRLAAHTFGVPVALIHSAADQQQLFRSWYGHPATGPEGAFCAHALQVGEPGEIVVVPDTARDPRCEGWPLPEFRFYAGVPLWTPEGRPLGSLGLMDRPPRADLTAPERLLLMDLAAVVTDACTQRLAEQALLTVQHLLEDEQRQLDLILSKTRTVVWINDLQSGAVEVKANFEALGIPPTFAPTTQQQLMSIIHAEDRSVAQGQMQRILQQGQDYELPARLVMPDGREFTTQTRAHVQRDDAGQPTQLFGVTYDVSAQQRAEQALAKSEAKLRHIIEHTQDAIYIKDHTGRYLLVNPAAAEMMNSTVEAIVGRTDGAFVDEAERVRLTRLDQQVMSTGQSVSYEYPLVFGGAPRMLLTTKFPFVEQGQVRGIVGISRDITQQKQMEQALRETNAQLEARVRERTHTLQQLNQQLQHDAFHDALTGLPNRALYMDRLEHAIQRKLNRHANNFAVLFLDFDRFKLVNDSLGHAAGDELLLGIAARLRGATAPANTVARLGGDEFVILLEDVSSRQDVERRVEALLQQFTAPFIVAGQELRSTVSIGVTLCEQTYTSAEDALRDADIAMYRAKSERRGGYAIFEPAMRERQIALMNLQRDLRKAVEYGELLVHYQPIVALADRSVLGFEALVRWQHPRHGLISPGEFIPLAEESGLICEIDLWVLREACQQVGTWMNELGTPLTLNVNLSARHFEQPDVVGQVQHVLGETGFPARHLRLEITERLLVSGSSASLDTLKQLQALGIGVVVDDFGTGYSSLSYLQRLPLDGLKIDRSFMSMVTQEPEVLRTIVNLGRHLELHVVAEGIEEEQQLHHLQEMACQLGQGYLFGRPLAPEGARQLLQEPGSLS</sequence>
<dbReference type="PROSITE" id="PS50883">
    <property type="entry name" value="EAL"/>
    <property type="match status" value="1"/>
</dbReference>
<feature type="domain" description="EAL" evidence="4">
    <location>
        <begin position="625"/>
        <end position="876"/>
    </location>
</feature>
<evidence type="ECO:0000256" key="1">
    <source>
        <dbReference type="SAM" id="Coils"/>
    </source>
</evidence>
<organism evidence="6 7">
    <name type="scientific">Deinococcus carri</name>
    <dbReference type="NCBI Taxonomy" id="1211323"/>
    <lineage>
        <taxon>Bacteria</taxon>
        <taxon>Thermotogati</taxon>
        <taxon>Deinococcota</taxon>
        <taxon>Deinococci</taxon>
        <taxon>Deinococcales</taxon>
        <taxon>Deinococcaceae</taxon>
        <taxon>Deinococcus</taxon>
    </lineage>
</organism>